<keyword evidence="11 18" id="KW-0460">Magnesium</keyword>
<dbReference type="PANTHER" id="PTHR32308">
    <property type="entry name" value="LYASE BETA SUBUNIT, PUTATIVE (AFU_ORTHOLOGUE AFUA_4G13030)-RELATED"/>
    <property type="match status" value="1"/>
</dbReference>
<dbReference type="InterPro" id="IPR015813">
    <property type="entry name" value="Pyrv/PenolPyrv_kinase-like_dom"/>
</dbReference>
<dbReference type="InterPro" id="IPR005000">
    <property type="entry name" value="Aldolase/citrate-lyase_domain"/>
</dbReference>
<dbReference type="GO" id="GO:0008815">
    <property type="term" value="F:citrate (pro-3S)-lyase activity"/>
    <property type="evidence" value="ECO:0007669"/>
    <property type="project" value="UniProtKB-EC"/>
</dbReference>
<dbReference type="SUPFAM" id="SSF51621">
    <property type="entry name" value="Phosphoenolpyruvate/pyruvate domain"/>
    <property type="match status" value="1"/>
</dbReference>
<evidence type="ECO:0000256" key="6">
    <source>
        <dbReference type="ARBA" id="ARBA00012258"/>
    </source>
</evidence>
<evidence type="ECO:0000256" key="9">
    <source>
        <dbReference type="ARBA" id="ARBA00022490"/>
    </source>
</evidence>
<feature type="binding site" evidence="17">
    <location>
        <position position="84"/>
    </location>
    <ligand>
        <name>substrate</name>
    </ligand>
</feature>
<dbReference type="PANTHER" id="PTHR32308:SF10">
    <property type="entry name" value="CITRATE LYASE SUBUNIT BETA"/>
    <property type="match status" value="1"/>
</dbReference>
<keyword evidence="9" id="KW-0963">Cytoplasm</keyword>
<dbReference type="FunFam" id="3.20.20.60:FF:000008">
    <property type="entry name" value="Citrate (Pro-3S)-lyase subunit beta"/>
    <property type="match status" value="1"/>
</dbReference>
<evidence type="ECO:0000313" key="20">
    <source>
        <dbReference type="EMBL" id="KXA16934.1"/>
    </source>
</evidence>
<comment type="cofactor">
    <cofactor evidence="1">
        <name>Mg(2+)</name>
        <dbReference type="ChEBI" id="CHEBI:18420"/>
    </cofactor>
</comment>
<evidence type="ECO:0000256" key="12">
    <source>
        <dbReference type="ARBA" id="ARBA00023239"/>
    </source>
</evidence>
<dbReference type="GO" id="GO:0006107">
    <property type="term" value="P:oxaloacetate metabolic process"/>
    <property type="evidence" value="ECO:0007669"/>
    <property type="project" value="TreeGrafter"/>
</dbReference>
<evidence type="ECO:0000256" key="13">
    <source>
        <dbReference type="ARBA" id="ARBA00030255"/>
    </source>
</evidence>
<feature type="binding site" evidence="18">
    <location>
        <position position="174"/>
    </location>
    <ligand>
        <name>Mg(2+)</name>
        <dbReference type="ChEBI" id="CHEBI:18420"/>
    </ligand>
</feature>
<evidence type="ECO:0000256" key="2">
    <source>
        <dbReference type="ARBA" id="ARBA00003671"/>
    </source>
</evidence>
<dbReference type="InterPro" id="IPR011206">
    <property type="entry name" value="Citrate_lyase_beta/mcl1/mcl2"/>
</dbReference>
<comment type="subcellular location">
    <subcellularLocation>
        <location evidence="3">Cytoplasm</location>
    </subcellularLocation>
</comment>
<evidence type="ECO:0000256" key="14">
    <source>
        <dbReference type="ARBA" id="ARBA00032495"/>
    </source>
</evidence>
<evidence type="ECO:0000313" key="21">
    <source>
        <dbReference type="Proteomes" id="UP000070617"/>
    </source>
</evidence>
<dbReference type="EC" id="4.1.3.6" evidence="7"/>
<evidence type="ECO:0000256" key="1">
    <source>
        <dbReference type="ARBA" id="ARBA00001946"/>
    </source>
</evidence>
<dbReference type="PATRIC" id="fig|134605.3.peg.117"/>
<evidence type="ECO:0000256" key="16">
    <source>
        <dbReference type="ARBA" id="ARBA00049110"/>
    </source>
</evidence>
<comment type="similarity">
    <text evidence="4">Belongs to the HpcH/HpaI aldolase family. Citrate lyase beta subunit subfamily.</text>
</comment>
<protein>
    <recommendedName>
        <fullName evidence="8">Citrate lyase subunit beta</fullName>
        <ecNumber evidence="6">4.1.3.34</ecNumber>
        <ecNumber evidence="7">4.1.3.6</ecNumber>
    </recommendedName>
    <alternativeName>
        <fullName evidence="13">Citrate (pro-3S)-lyase subunit beta</fullName>
    </alternativeName>
    <alternativeName>
        <fullName evidence="14">Citryl-CoA lyase subunit</fullName>
    </alternativeName>
</protein>
<comment type="catalytic activity">
    <reaction evidence="16">
        <text>(3S)-citryl-CoA = oxaloacetate + acetyl-CoA</text>
        <dbReference type="Rhea" id="RHEA:20812"/>
        <dbReference type="ChEBI" id="CHEBI:16452"/>
        <dbReference type="ChEBI" id="CHEBI:57288"/>
        <dbReference type="ChEBI" id="CHEBI:57321"/>
        <dbReference type="EC" id="4.1.3.34"/>
    </reaction>
</comment>
<dbReference type="GO" id="GO:0008816">
    <property type="term" value="F:citryl-CoA lyase activity"/>
    <property type="evidence" value="ECO:0007669"/>
    <property type="project" value="UniProtKB-EC"/>
</dbReference>
<comment type="subunit">
    <text evidence="5">Oligomer with a subunit composition of (alpha,beta,gamma)6.</text>
</comment>
<dbReference type="Gene3D" id="3.20.20.60">
    <property type="entry name" value="Phosphoenolpyruvate-binding domains"/>
    <property type="match status" value="1"/>
</dbReference>
<gene>
    <name evidence="20" type="ORF">HMPREF3206_00115</name>
</gene>
<dbReference type="EC" id="4.1.3.34" evidence="6"/>
<sequence length="314" mass="34918">MLKVQNTFGSREERMKLRRSMLFVPATKPGTMRDAYVYKPDSVMFDLEDSVAITEKDSARILLFNMLKKFGPFYKEMGIETVVRINALDTEFGVEDLEAVVRAGIEVVRIPKTDTPEDVREVEAHIERIEKEAGIPVGTTKMMVAIESPLGALNALEIAKSSPRLIGMAIGGEDYVTNLKTTRSPEGIEMLMGRAMVVMAARSAGIAALDSVYSDIDNHEGFIKEATMIKQMGFDGKSLIHPTQIELIHKVYTPDEKSLKKSIKIMKATEQALKEGKGVFTVDGKMIDKPIIERAQHVLNLAKAAGLRWEEEDV</sequence>
<dbReference type="InterPro" id="IPR040442">
    <property type="entry name" value="Pyrv_kinase-like_dom_sf"/>
</dbReference>
<evidence type="ECO:0000256" key="11">
    <source>
        <dbReference type="ARBA" id="ARBA00022842"/>
    </source>
</evidence>
<reference evidence="21" key="1">
    <citation type="submission" date="2016-01" db="EMBL/GenBank/DDBJ databases">
        <authorList>
            <person name="Mitreva M."/>
            <person name="Pepin K.H."/>
            <person name="Mihindukulasuriya K.A."/>
            <person name="Fulton R."/>
            <person name="Fronick C."/>
            <person name="O'Laughlin M."/>
            <person name="Miner T."/>
            <person name="Herter B."/>
            <person name="Rosa B.A."/>
            <person name="Cordes M."/>
            <person name="Tomlinson C."/>
            <person name="Wollam A."/>
            <person name="Palsikar V.B."/>
            <person name="Mardis E.R."/>
            <person name="Wilson R.K."/>
        </authorList>
    </citation>
    <scope>NUCLEOTIDE SEQUENCE [LARGE SCALE GENOMIC DNA]</scope>
    <source>
        <strain evidence="21">CMW8396</strain>
    </source>
</reference>
<evidence type="ECO:0000256" key="18">
    <source>
        <dbReference type="PIRSR" id="PIRSR015582-2"/>
    </source>
</evidence>
<evidence type="ECO:0000259" key="19">
    <source>
        <dbReference type="Pfam" id="PF03328"/>
    </source>
</evidence>
<proteinExistence type="inferred from homology"/>
<evidence type="ECO:0000256" key="8">
    <source>
        <dbReference type="ARBA" id="ARBA00015712"/>
    </source>
</evidence>
<dbReference type="GO" id="GO:0000287">
    <property type="term" value="F:magnesium ion binding"/>
    <property type="evidence" value="ECO:0007669"/>
    <property type="project" value="TreeGrafter"/>
</dbReference>
<evidence type="ECO:0000256" key="7">
    <source>
        <dbReference type="ARBA" id="ARBA00012914"/>
    </source>
</evidence>
<organism evidence="20 21">
    <name type="scientific">Fusobacterium equinum</name>
    <dbReference type="NCBI Taxonomy" id="134605"/>
    <lineage>
        <taxon>Bacteria</taxon>
        <taxon>Fusobacteriati</taxon>
        <taxon>Fusobacteriota</taxon>
        <taxon>Fusobacteriia</taxon>
        <taxon>Fusobacteriales</taxon>
        <taxon>Fusobacteriaceae</taxon>
        <taxon>Fusobacterium</taxon>
    </lineage>
</organism>
<comment type="catalytic activity">
    <reaction evidence="15">
        <text>citrate = oxaloacetate + acetate</text>
        <dbReference type="Rhea" id="RHEA:10760"/>
        <dbReference type="ChEBI" id="CHEBI:16452"/>
        <dbReference type="ChEBI" id="CHEBI:16947"/>
        <dbReference type="ChEBI" id="CHEBI:30089"/>
        <dbReference type="EC" id="4.1.3.6"/>
    </reaction>
</comment>
<dbReference type="STRING" id="134605.HMPREF3206_00115"/>
<dbReference type="AlphaFoldDB" id="A0A133NKX3"/>
<dbReference type="GO" id="GO:0005737">
    <property type="term" value="C:cytoplasm"/>
    <property type="evidence" value="ECO:0007669"/>
    <property type="project" value="UniProtKB-SubCell"/>
</dbReference>
<evidence type="ECO:0000256" key="5">
    <source>
        <dbReference type="ARBA" id="ARBA00011382"/>
    </source>
</evidence>
<keyword evidence="21" id="KW-1185">Reference proteome</keyword>
<evidence type="ECO:0000256" key="3">
    <source>
        <dbReference type="ARBA" id="ARBA00004496"/>
    </source>
</evidence>
<name>A0A133NKX3_9FUSO</name>
<accession>A0A133NKX3</accession>
<feature type="binding site" evidence="18">
    <location>
        <position position="147"/>
    </location>
    <ligand>
        <name>Mg(2+)</name>
        <dbReference type="ChEBI" id="CHEBI:18420"/>
    </ligand>
</feature>
<feature type="domain" description="HpcH/HpaI aldolase/citrate lyase" evidence="19">
    <location>
        <begin position="19"/>
        <end position="242"/>
    </location>
</feature>
<dbReference type="PIRSF" id="PIRSF015582">
    <property type="entry name" value="Cit_lyase_B"/>
    <property type="match status" value="1"/>
</dbReference>
<evidence type="ECO:0000256" key="4">
    <source>
        <dbReference type="ARBA" id="ARBA00005549"/>
    </source>
</evidence>
<dbReference type="Pfam" id="PF03328">
    <property type="entry name" value="HpcH_HpaI"/>
    <property type="match status" value="1"/>
</dbReference>
<evidence type="ECO:0000256" key="17">
    <source>
        <dbReference type="PIRSR" id="PIRSR015582-1"/>
    </source>
</evidence>
<keyword evidence="12 20" id="KW-0456">Lyase</keyword>
<evidence type="ECO:0000256" key="15">
    <source>
        <dbReference type="ARBA" id="ARBA00048308"/>
    </source>
</evidence>
<comment type="function">
    <text evidence="2">Represents a citryl-ACP lyase.</text>
</comment>
<comment type="caution">
    <text evidence="20">The sequence shown here is derived from an EMBL/GenBank/DDBJ whole genome shotgun (WGS) entry which is preliminary data.</text>
</comment>
<keyword evidence="10 18" id="KW-0479">Metal-binding</keyword>
<dbReference type="Proteomes" id="UP000070617">
    <property type="component" value="Unassembled WGS sequence"/>
</dbReference>
<dbReference type="EMBL" id="LRPX01000004">
    <property type="protein sequence ID" value="KXA16934.1"/>
    <property type="molecule type" value="Genomic_DNA"/>
</dbReference>
<feature type="binding site" evidence="17">
    <location>
        <position position="147"/>
    </location>
    <ligand>
        <name>substrate</name>
    </ligand>
</feature>
<evidence type="ECO:0000256" key="10">
    <source>
        <dbReference type="ARBA" id="ARBA00022723"/>
    </source>
</evidence>